<accession>A0AAV4WHS3</accession>
<evidence type="ECO:0000313" key="2">
    <source>
        <dbReference type="Proteomes" id="UP001054837"/>
    </source>
</evidence>
<gene>
    <name evidence="1" type="ORF">CDAR_563451</name>
</gene>
<keyword evidence="2" id="KW-1185">Reference proteome</keyword>
<proteinExistence type="predicted"/>
<sequence length="172" mass="19362">MVEFPPLSLSDDVGNANQSARYILKLCIGILDCLPMPIRACNMHKDVCCGNFHINKLIWEEFPPLSHSDDVGNANQSARYTLKLCIGILDCLPMPIRASNMHEDVCCVSFHINKLIWVEFPPLSHSDDVGNEIYFDEETASENMCEAAYGNFHVPILDCKDSFFPEIIFSCT</sequence>
<dbReference type="AlphaFoldDB" id="A0AAV4WHS3"/>
<organism evidence="1 2">
    <name type="scientific">Caerostris darwini</name>
    <dbReference type="NCBI Taxonomy" id="1538125"/>
    <lineage>
        <taxon>Eukaryota</taxon>
        <taxon>Metazoa</taxon>
        <taxon>Ecdysozoa</taxon>
        <taxon>Arthropoda</taxon>
        <taxon>Chelicerata</taxon>
        <taxon>Arachnida</taxon>
        <taxon>Araneae</taxon>
        <taxon>Araneomorphae</taxon>
        <taxon>Entelegynae</taxon>
        <taxon>Araneoidea</taxon>
        <taxon>Araneidae</taxon>
        <taxon>Caerostris</taxon>
    </lineage>
</organism>
<dbReference type="Proteomes" id="UP001054837">
    <property type="component" value="Unassembled WGS sequence"/>
</dbReference>
<reference evidence="1 2" key="1">
    <citation type="submission" date="2021-06" db="EMBL/GenBank/DDBJ databases">
        <title>Caerostris darwini draft genome.</title>
        <authorList>
            <person name="Kono N."/>
            <person name="Arakawa K."/>
        </authorList>
    </citation>
    <scope>NUCLEOTIDE SEQUENCE [LARGE SCALE GENOMIC DNA]</scope>
</reference>
<dbReference type="EMBL" id="BPLQ01014580">
    <property type="protein sequence ID" value="GIY81093.1"/>
    <property type="molecule type" value="Genomic_DNA"/>
</dbReference>
<evidence type="ECO:0000313" key="1">
    <source>
        <dbReference type="EMBL" id="GIY81093.1"/>
    </source>
</evidence>
<protein>
    <submittedName>
        <fullName evidence="1">Uncharacterized protein</fullName>
    </submittedName>
</protein>
<comment type="caution">
    <text evidence="1">The sequence shown here is derived from an EMBL/GenBank/DDBJ whole genome shotgun (WGS) entry which is preliminary data.</text>
</comment>
<name>A0AAV4WHS3_9ARAC</name>